<dbReference type="AlphaFoldDB" id="A0A915PF52"/>
<accession>A0A915PF52</accession>
<name>A0A915PF52_9BILA</name>
<dbReference type="WBParaSite" id="sdigi.contig128.g4911.t1">
    <property type="protein sequence ID" value="sdigi.contig128.g4911.t1"/>
    <property type="gene ID" value="sdigi.contig128.g4911"/>
</dbReference>
<evidence type="ECO:0000313" key="1">
    <source>
        <dbReference type="Proteomes" id="UP000887581"/>
    </source>
</evidence>
<organism evidence="1 2">
    <name type="scientific">Setaria digitata</name>
    <dbReference type="NCBI Taxonomy" id="48799"/>
    <lineage>
        <taxon>Eukaryota</taxon>
        <taxon>Metazoa</taxon>
        <taxon>Ecdysozoa</taxon>
        <taxon>Nematoda</taxon>
        <taxon>Chromadorea</taxon>
        <taxon>Rhabditida</taxon>
        <taxon>Spirurina</taxon>
        <taxon>Spiruromorpha</taxon>
        <taxon>Filarioidea</taxon>
        <taxon>Setariidae</taxon>
        <taxon>Setaria</taxon>
    </lineage>
</organism>
<proteinExistence type="predicted"/>
<reference evidence="2" key="1">
    <citation type="submission" date="2022-11" db="UniProtKB">
        <authorList>
            <consortium name="WormBaseParasite"/>
        </authorList>
    </citation>
    <scope>IDENTIFICATION</scope>
</reference>
<protein>
    <submittedName>
        <fullName evidence="2">Uncharacterized protein</fullName>
    </submittedName>
</protein>
<dbReference type="Proteomes" id="UP000887581">
    <property type="component" value="Unplaced"/>
</dbReference>
<sequence length="117" mass="12808">MYGEVNLGCQVCIDWLPHCSLNLFATDDRVLMIADNYPPPKYEEIVKNENNESTVTDATTPSAYPSSLPALTSATITNINESITSAVPFHVNLISSTSPVFGPYPIETDCPYCQVCM</sequence>
<evidence type="ECO:0000313" key="2">
    <source>
        <dbReference type="WBParaSite" id="sdigi.contig128.g4911.t1"/>
    </source>
</evidence>
<keyword evidence="1" id="KW-1185">Reference proteome</keyword>